<accession>A0ABP4FRV1</accession>
<proteinExistence type="predicted"/>
<organism evidence="1 2">
    <name type="scientific">Prauserella alba</name>
    <dbReference type="NCBI Taxonomy" id="176898"/>
    <lineage>
        <taxon>Bacteria</taxon>
        <taxon>Bacillati</taxon>
        <taxon>Actinomycetota</taxon>
        <taxon>Actinomycetes</taxon>
        <taxon>Pseudonocardiales</taxon>
        <taxon>Pseudonocardiaceae</taxon>
        <taxon>Prauserella</taxon>
    </lineage>
</organism>
<sequence length="89" mass="9802">MVLRESHPDYRPPVAGEQYCYGRGRLCFASVTACEWTGGCGVPATDASDEEDLGSFDRFEVHGDRYTIEGDFGRIEVVAGPPSLELMVR</sequence>
<protein>
    <submittedName>
        <fullName evidence="1">Uncharacterized protein</fullName>
    </submittedName>
</protein>
<dbReference type="Proteomes" id="UP001500467">
    <property type="component" value="Unassembled WGS sequence"/>
</dbReference>
<gene>
    <name evidence="1" type="ORF">GCM10009675_06270</name>
</gene>
<comment type="caution">
    <text evidence="1">The sequence shown here is derived from an EMBL/GenBank/DDBJ whole genome shotgun (WGS) entry which is preliminary data.</text>
</comment>
<keyword evidence="2" id="KW-1185">Reference proteome</keyword>
<evidence type="ECO:0000313" key="2">
    <source>
        <dbReference type="Proteomes" id="UP001500467"/>
    </source>
</evidence>
<reference evidence="2" key="1">
    <citation type="journal article" date="2019" name="Int. J. Syst. Evol. Microbiol.">
        <title>The Global Catalogue of Microorganisms (GCM) 10K type strain sequencing project: providing services to taxonomists for standard genome sequencing and annotation.</title>
        <authorList>
            <consortium name="The Broad Institute Genomics Platform"/>
            <consortium name="The Broad Institute Genome Sequencing Center for Infectious Disease"/>
            <person name="Wu L."/>
            <person name="Ma J."/>
        </authorList>
    </citation>
    <scope>NUCLEOTIDE SEQUENCE [LARGE SCALE GENOMIC DNA]</scope>
    <source>
        <strain evidence="2">JCM 13022</strain>
    </source>
</reference>
<evidence type="ECO:0000313" key="1">
    <source>
        <dbReference type="EMBL" id="GAA1194210.1"/>
    </source>
</evidence>
<name>A0ABP4FRV1_9PSEU</name>
<dbReference type="EMBL" id="BAAALM010000002">
    <property type="protein sequence ID" value="GAA1194210.1"/>
    <property type="molecule type" value="Genomic_DNA"/>
</dbReference>